<protein>
    <submittedName>
        <fullName evidence="1">Uncharacterized protein</fullName>
    </submittedName>
</protein>
<name>C3Y4Q7_BRAFL</name>
<sequence>MSSRCPLGAVVTAGPVATPPTHPAPSQSIGAADKAITTHSVTYLLHIHMAIKTVEVYSSTYPRAYLAEDSTFLRYNVITFIRRYSSHNKRIDEDTWVIHGRNIEG</sequence>
<accession>C3Y4Q7</accession>
<proteinExistence type="predicted"/>
<organism>
    <name type="scientific">Branchiostoma floridae</name>
    <name type="common">Florida lancelet</name>
    <name type="synonym">Amphioxus</name>
    <dbReference type="NCBI Taxonomy" id="7739"/>
    <lineage>
        <taxon>Eukaryota</taxon>
        <taxon>Metazoa</taxon>
        <taxon>Chordata</taxon>
        <taxon>Cephalochordata</taxon>
        <taxon>Leptocardii</taxon>
        <taxon>Amphioxiformes</taxon>
        <taxon>Branchiostomatidae</taxon>
        <taxon>Branchiostoma</taxon>
    </lineage>
</organism>
<dbReference type="EMBL" id="GG666486">
    <property type="protein sequence ID" value="EEN64714.1"/>
    <property type="molecule type" value="Genomic_DNA"/>
</dbReference>
<evidence type="ECO:0000313" key="1">
    <source>
        <dbReference type="EMBL" id="EEN64714.1"/>
    </source>
</evidence>
<dbReference type="InParanoid" id="C3Y4Q7"/>
<gene>
    <name evidence="1" type="ORF">BRAFLDRAFT_73925</name>
</gene>
<dbReference type="AlphaFoldDB" id="C3Y4Q7"/>
<reference evidence="1" key="1">
    <citation type="journal article" date="2008" name="Nature">
        <title>The amphioxus genome and the evolution of the chordate karyotype.</title>
        <authorList>
            <consortium name="US DOE Joint Genome Institute (JGI-PGF)"/>
            <person name="Putnam N.H."/>
            <person name="Butts T."/>
            <person name="Ferrier D.E.K."/>
            <person name="Furlong R.F."/>
            <person name="Hellsten U."/>
            <person name="Kawashima T."/>
            <person name="Robinson-Rechavi M."/>
            <person name="Shoguchi E."/>
            <person name="Terry A."/>
            <person name="Yu J.-K."/>
            <person name="Benito-Gutierrez E.L."/>
            <person name="Dubchak I."/>
            <person name="Garcia-Fernandez J."/>
            <person name="Gibson-Brown J.J."/>
            <person name="Grigoriev I.V."/>
            <person name="Horton A.C."/>
            <person name="de Jong P.J."/>
            <person name="Jurka J."/>
            <person name="Kapitonov V.V."/>
            <person name="Kohara Y."/>
            <person name="Kuroki Y."/>
            <person name="Lindquist E."/>
            <person name="Lucas S."/>
            <person name="Osoegawa K."/>
            <person name="Pennacchio L.A."/>
            <person name="Salamov A.A."/>
            <person name="Satou Y."/>
            <person name="Sauka-Spengler T."/>
            <person name="Schmutz J."/>
            <person name="Shin-I T."/>
            <person name="Toyoda A."/>
            <person name="Bronner-Fraser M."/>
            <person name="Fujiyama A."/>
            <person name="Holland L.Z."/>
            <person name="Holland P.W.H."/>
            <person name="Satoh N."/>
            <person name="Rokhsar D.S."/>
        </authorList>
    </citation>
    <scope>NUCLEOTIDE SEQUENCE [LARGE SCALE GENOMIC DNA]</scope>
    <source>
        <strain evidence="1">S238N-H82</strain>
        <tissue evidence="1">Testes</tissue>
    </source>
</reference>